<evidence type="ECO:0000256" key="1">
    <source>
        <dbReference type="SAM" id="MobiDB-lite"/>
    </source>
</evidence>
<proteinExistence type="predicted"/>
<feature type="compositionally biased region" description="Acidic residues" evidence="1">
    <location>
        <begin position="791"/>
        <end position="822"/>
    </location>
</feature>
<dbReference type="Proteomes" id="UP000799764">
    <property type="component" value="Unassembled WGS sequence"/>
</dbReference>
<feature type="region of interest" description="Disordered" evidence="1">
    <location>
        <begin position="852"/>
        <end position="872"/>
    </location>
</feature>
<feature type="region of interest" description="Disordered" evidence="1">
    <location>
        <begin position="788"/>
        <end position="825"/>
    </location>
</feature>
<feature type="region of interest" description="Disordered" evidence="1">
    <location>
        <begin position="1"/>
        <end position="24"/>
    </location>
</feature>
<feature type="compositionally biased region" description="Low complexity" evidence="1">
    <location>
        <begin position="682"/>
        <end position="701"/>
    </location>
</feature>
<dbReference type="OrthoDB" id="3789817at2759"/>
<feature type="compositionally biased region" description="Low complexity" evidence="1">
    <location>
        <begin position="8"/>
        <end position="24"/>
    </location>
</feature>
<feature type="compositionally biased region" description="Basic and acidic residues" evidence="1">
    <location>
        <begin position="646"/>
        <end position="655"/>
    </location>
</feature>
<name>A0A9P4P5T1_9PLEO</name>
<feature type="region of interest" description="Disordered" evidence="1">
    <location>
        <begin position="644"/>
        <end position="703"/>
    </location>
</feature>
<evidence type="ECO:0000313" key="2">
    <source>
        <dbReference type="EMBL" id="KAF2438909.1"/>
    </source>
</evidence>
<evidence type="ECO:0000313" key="3">
    <source>
        <dbReference type="Proteomes" id="UP000799764"/>
    </source>
</evidence>
<organism evidence="2 3">
    <name type="scientific">Karstenula rhodostoma CBS 690.94</name>
    <dbReference type="NCBI Taxonomy" id="1392251"/>
    <lineage>
        <taxon>Eukaryota</taxon>
        <taxon>Fungi</taxon>
        <taxon>Dikarya</taxon>
        <taxon>Ascomycota</taxon>
        <taxon>Pezizomycotina</taxon>
        <taxon>Dothideomycetes</taxon>
        <taxon>Pleosporomycetidae</taxon>
        <taxon>Pleosporales</taxon>
        <taxon>Massarineae</taxon>
        <taxon>Didymosphaeriaceae</taxon>
        <taxon>Karstenula</taxon>
    </lineage>
</organism>
<comment type="caution">
    <text evidence="2">The sequence shown here is derived from an EMBL/GenBank/DDBJ whole genome shotgun (WGS) entry which is preliminary data.</text>
</comment>
<accession>A0A9P4P5T1</accession>
<keyword evidence="3" id="KW-1185">Reference proteome</keyword>
<feature type="region of interest" description="Disordered" evidence="1">
    <location>
        <begin position="314"/>
        <end position="335"/>
    </location>
</feature>
<gene>
    <name evidence="2" type="ORF">P171DRAFT_525990</name>
</gene>
<reference evidence="2" key="1">
    <citation type="journal article" date="2020" name="Stud. Mycol.">
        <title>101 Dothideomycetes genomes: a test case for predicting lifestyles and emergence of pathogens.</title>
        <authorList>
            <person name="Haridas S."/>
            <person name="Albert R."/>
            <person name="Binder M."/>
            <person name="Bloem J."/>
            <person name="Labutti K."/>
            <person name="Salamov A."/>
            <person name="Andreopoulos B."/>
            <person name="Baker S."/>
            <person name="Barry K."/>
            <person name="Bills G."/>
            <person name="Bluhm B."/>
            <person name="Cannon C."/>
            <person name="Castanera R."/>
            <person name="Culley D."/>
            <person name="Daum C."/>
            <person name="Ezra D."/>
            <person name="Gonzalez J."/>
            <person name="Henrissat B."/>
            <person name="Kuo A."/>
            <person name="Liang C."/>
            <person name="Lipzen A."/>
            <person name="Lutzoni F."/>
            <person name="Magnuson J."/>
            <person name="Mondo S."/>
            <person name="Nolan M."/>
            <person name="Ohm R."/>
            <person name="Pangilinan J."/>
            <person name="Park H.-J."/>
            <person name="Ramirez L."/>
            <person name="Alfaro M."/>
            <person name="Sun H."/>
            <person name="Tritt A."/>
            <person name="Yoshinaga Y."/>
            <person name="Zwiers L.-H."/>
            <person name="Turgeon B."/>
            <person name="Goodwin S."/>
            <person name="Spatafora J."/>
            <person name="Crous P."/>
            <person name="Grigoriev I."/>
        </authorList>
    </citation>
    <scope>NUCLEOTIDE SEQUENCE</scope>
    <source>
        <strain evidence="2">CBS 690.94</strain>
    </source>
</reference>
<feature type="region of interest" description="Disordered" evidence="1">
    <location>
        <begin position="910"/>
        <end position="1031"/>
    </location>
</feature>
<protein>
    <submittedName>
        <fullName evidence="2">Uncharacterized protein</fullName>
    </submittedName>
</protein>
<sequence length="1031" mass="114592">MPPHPDRPSSSNEPEEPSSLSESTTPVLDTLNRFIAWHCSHTLHPSVAKGCGLCPPCRTEKSLSCLSNMANYLKSKETPDPCAESYSHDRNRVCALRAYYAERLVFQHHIERLEILADRERRWEDEHPEVIKELGCSDARTALVTAWTGMPLVDWRESDDAVPICIRTFIEGTKRARFADDWLDTSFWREARYGTPEYDCTLDDTWEVKKDEEDEEELLLRDIEEHGRLALAWLEGYVRGEQLVGEGDRPLPIARAVPVNFEEPWGPQPRPTDSSDMIEFIQVTDGLAQLNLSDAILAESIEVGSTSDVKFSRSKRRSVKSSPWPRTRHGEEQTMNERRQKVGAWYVHLVEVREPAPSIKAPRAIAAVYLLPQPRMDQPMLMASVAGTQKQVLLTSRNVAFLLFGRTVFSEYLEFQQSIVLPRNSCIYKTKEDWISARDTAQLVPHGHLPGLRGYKAFMYWLYECGKLHTVREPPNTALAIAKRCGHALHPAITSAAMENAACPICTTKHAASALSRAWRTWKMLGAPDRRPPYDPDGPSSELYFTVKNIWRFEKKRWLGLVRNYEGLDKDVAAWEKKEAEKTDASSAYTNEELLEAKSVREALQFARANDPHRMADAELPFVPHPPLNRPARFRTNTTDAIVQENPEKDLEEQSVKSQLSSTREPPSPPGSPSPSKVAHTPSASPRCESSSSSPSLVLSPPRSPIHVKKAVKFAVDTVERETRKGYGFKRNSATYSPGRHACPSKVGWADTSFWTEKDFRYENEPTDLELELQRLEAFFAHCNEDHDSTMDEDVVGDTESDTDSGSDSDSDTDPAEEEDEFRDPLAEAVMQSVEMEVNPAGGTDHIIESDLEEGASNSLATSGDHGGTLDALNGLSDAGLKSLLSTSGLYHVPGVVNQGPQLMEDVRSSKGTVSRVNAADAGLNRGESVKREIQTEAETNSPPPKDDAAPDSVAILPRSDAMGSLDARCDPDPGNNESVSDMVLTEHEIGPSSTQTTLGRRVRTPSTSEDSDDGSPKPVKRNKTDSGVEG</sequence>
<dbReference type="AlphaFoldDB" id="A0A9P4P5T1"/>
<feature type="compositionally biased region" description="Polar residues" evidence="1">
    <location>
        <begin position="992"/>
        <end position="1009"/>
    </location>
</feature>
<dbReference type="EMBL" id="MU001511">
    <property type="protein sequence ID" value="KAF2438909.1"/>
    <property type="molecule type" value="Genomic_DNA"/>
</dbReference>